<evidence type="ECO:0000256" key="2">
    <source>
        <dbReference type="ARBA" id="ARBA00022692"/>
    </source>
</evidence>
<evidence type="ECO:0008006" key="8">
    <source>
        <dbReference type="Google" id="ProtNLM"/>
    </source>
</evidence>
<proteinExistence type="inferred from homology"/>
<evidence type="ECO:0000256" key="6">
    <source>
        <dbReference type="ARBA" id="ARBA00023316"/>
    </source>
</evidence>
<sequence>PSTFTVLAERKNYVNNIKPGKFIIKKGMNNNQIINSIRSNNITVDLIFNNAKNIYDLASIISKQIEADSTSIVDTSFEKKNGFTDETLLSMYLPNSYNFYWNTNSEDFKKRMLKEYESFWSIDRLNKAKEISLTPIEVMILASIVNEESKEISELSTIAGVYINRLNNNWLLNADPTVKFAAYKHPKYKNTVIRRVLNKHLRIDSKYNTYIYKGLPPGLISMPSIMSIDAVLNYENHKYFYFAADPENPGFHSFAKDHREHRLNAKKFHKALDKKGIKK</sequence>
<dbReference type="Pfam" id="PF02618">
    <property type="entry name" value="YceG"/>
    <property type="match status" value="1"/>
</dbReference>
<dbReference type="NCBIfam" id="TIGR00247">
    <property type="entry name" value="endolytic transglycosylase MltG"/>
    <property type="match status" value="1"/>
</dbReference>
<reference evidence="7" key="1">
    <citation type="submission" date="2018-05" db="EMBL/GenBank/DDBJ databases">
        <authorList>
            <person name="Lanie J.A."/>
            <person name="Ng W.-L."/>
            <person name="Kazmierczak K.M."/>
            <person name="Andrzejewski T.M."/>
            <person name="Davidsen T.M."/>
            <person name="Wayne K.J."/>
            <person name="Tettelin H."/>
            <person name="Glass J.I."/>
            <person name="Rusch D."/>
            <person name="Podicherti R."/>
            <person name="Tsui H.-C.T."/>
            <person name="Winkler M.E."/>
        </authorList>
    </citation>
    <scope>NUCLEOTIDE SEQUENCE</scope>
</reference>
<accession>A0A381UF27</accession>
<keyword evidence="2" id="KW-0812">Transmembrane</keyword>
<keyword evidence="4" id="KW-0472">Membrane</keyword>
<evidence type="ECO:0000256" key="1">
    <source>
        <dbReference type="ARBA" id="ARBA00022475"/>
    </source>
</evidence>
<evidence type="ECO:0000256" key="4">
    <source>
        <dbReference type="ARBA" id="ARBA00023136"/>
    </source>
</evidence>
<dbReference type="GO" id="GO:0016829">
    <property type="term" value="F:lyase activity"/>
    <property type="evidence" value="ECO:0007669"/>
    <property type="project" value="UniProtKB-KW"/>
</dbReference>
<dbReference type="PANTHER" id="PTHR30518">
    <property type="entry name" value="ENDOLYTIC MUREIN TRANSGLYCOSYLASE"/>
    <property type="match status" value="1"/>
</dbReference>
<organism evidence="7">
    <name type="scientific">marine metagenome</name>
    <dbReference type="NCBI Taxonomy" id="408172"/>
    <lineage>
        <taxon>unclassified sequences</taxon>
        <taxon>metagenomes</taxon>
        <taxon>ecological metagenomes</taxon>
    </lineage>
</organism>
<feature type="non-terminal residue" evidence="7">
    <location>
        <position position="1"/>
    </location>
</feature>
<keyword evidence="3" id="KW-1133">Transmembrane helix</keyword>
<dbReference type="PANTHER" id="PTHR30518:SF2">
    <property type="entry name" value="ENDOLYTIC MUREIN TRANSGLYCOSYLASE"/>
    <property type="match status" value="1"/>
</dbReference>
<keyword evidence="6" id="KW-0961">Cell wall biogenesis/degradation</keyword>
<protein>
    <recommendedName>
        <fullName evidence="8">Endolytic transglycosylase MltG</fullName>
    </recommendedName>
</protein>
<keyword evidence="1" id="KW-1003">Cell membrane</keyword>
<dbReference type="AlphaFoldDB" id="A0A381UF27"/>
<name>A0A381UF27_9ZZZZ</name>
<dbReference type="EMBL" id="UINC01006177">
    <property type="protein sequence ID" value="SVA25947.1"/>
    <property type="molecule type" value="Genomic_DNA"/>
</dbReference>
<evidence type="ECO:0000313" key="7">
    <source>
        <dbReference type="EMBL" id="SVA25947.1"/>
    </source>
</evidence>
<keyword evidence="5" id="KW-0456">Lyase</keyword>
<evidence type="ECO:0000256" key="5">
    <source>
        <dbReference type="ARBA" id="ARBA00023239"/>
    </source>
</evidence>
<evidence type="ECO:0000256" key="3">
    <source>
        <dbReference type="ARBA" id="ARBA00022989"/>
    </source>
</evidence>
<dbReference type="InterPro" id="IPR003770">
    <property type="entry name" value="MLTG-like"/>
</dbReference>
<dbReference type="HAMAP" id="MF_02065">
    <property type="entry name" value="MltG"/>
    <property type="match status" value="1"/>
</dbReference>
<gene>
    <name evidence="7" type="ORF">METZ01_LOCUS78801</name>
</gene>
<dbReference type="GO" id="GO:0071555">
    <property type="term" value="P:cell wall organization"/>
    <property type="evidence" value="ECO:0007669"/>
    <property type="project" value="UniProtKB-KW"/>
</dbReference>